<sequence length="157" mass="17183">MSIDSVILGLLLAKQNPTHDRENTFIYTRAHPTLGFETLPVLYDPPPPPHSLSIWSMMSFLAAFSSVCFENSDLLTPSLTLYCLNPHIRLLGAGGLSVDLTALVGTTRILAQRVQNSSFSFPLKFPISTFSPCTYSSFAIPSGSLAPLTRSLCWLFS</sequence>
<keyword evidence="2" id="KW-1185">Reference proteome</keyword>
<proteinExistence type="predicted"/>
<evidence type="ECO:0000313" key="2">
    <source>
        <dbReference type="Proteomes" id="UP001215598"/>
    </source>
</evidence>
<dbReference type="Proteomes" id="UP001215598">
    <property type="component" value="Unassembled WGS sequence"/>
</dbReference>
<comment type="caution">
    <text evidence="1">The sequence shown here is derived from an EMBL/GenBank/DDBJ whole genome shotgun (WGS) entry which is preliminary data.</text>
</comment>
<protein>
    <submittedName>
        <fullName evidence="1">Uncharacterized protein</fullName>
    </submittedName>
</protein>
<accession>A0AAD7NC21</accession>
<gene>
    <name evidence="1" type="ORF">B0H16DRAFT_1542523</name>
</gene>
<dbReference type="EMBL" id="JARKIB010000052">
    <property type="protein sequence ID" value="KAJ7754482.1"/>
    <property type="molecule type" value="Genomic_DNA"/>
</dbReference>
<reference evidence="1" key="1">
    <citation type="submission" date="2023-03" db="EMBL/GenBank/DDBJ databases">
        <title>Massive genome expansion in bonnet fungi (Mycena s.s.) driven by repeated elements and novel gene families across ecological guilds.</title>
        <authorList>
            <consortium name="Lawrence Berkeley National Laboratory"/>
            <person name="Harder C.B."/>
            <person name="Miyauchi S."/>
            <person name="Viragh M."/>
            <person name="Kuo A."/>
            <person name="Thoen E."/>
            <person name="Andreopoulos B."/>
            <person name="Lu D."/>
            <person name="Skrede I."/>
            <person name="Drula E."/>
            <person name="Henrissat B."/>
            <person name="Morin E."/>
            <person name="Kohler A."/>
            <person name="Barry K."/>
            <person name="LaButti K."/>
            <person name="Morin E."/>
            <person name="Salamov A."/>
            <person name="Lipzen A."/>
            <person name="Mereny Z."/>
            <person name="Hegedus B."/>
            <person name="Baldrian P."/>
            <person name="Stursova M."/>
            <person name="Weitz H."/>
            <person name="Taylor A."/>
            <person name="Grigoriev I.V."/>
            <person name="Nagy L.G."/>
            <person name="Martin F."/>
            <person name="Kauserud H."/>
        </authorList>
    </citation>
    <scope>NUCLEOTIDE SEQUENCE</scope>
    <source>
        <strain evidence="1">CBHHK182m</strain>
    </source>
</reference>
<name>A0AAD7NC21_9AGAR</name>
<evidence type="ECO:0000313" key="1">
    <source>
        <dbReference type="EMBL" id="KAJ7754482.1"/>
    </source>
</evidence>
<dbReference type="AlphaFoldDB" id="A0AAD7NC21"/>
<organism evidence="1 2">
    <name type="scientific">Mycena metata</name>
    <dbReference type="NCBI Taxonomy" id="1033252"/>
    <lineage>
        <taxon>Eukaryota</taxon>
        <taxon>Fungi</taxon>
        <taxon>Dikarya</taxon>
        <taxon>Basidiomycota</taxon>
        <taxon>Agaricomycotina</taxon>
        <taxon>Agaricomycetes</taxon>
        <taxon>Agaricomycetidae</taxon>
        <taxon>Agaricales</taxon>
        <taxon>Marasmiineae</taxon>
        <taxon>Mycenaceae</taxon>
        <taxon>Mycena</taxon>
    </lineage>
</organism>